<evidence type="ECO:0000259" key="5">
    <source>
        <dbReference type="Pfam" id="PF25954"/>
    </source>
</evidence>
<accession>A0AAF1KTG0</accession>
<feature type="signal peptide" evidence="3">
    <location>
        <begin position="1"/>
        <end position="24"/>
    </location>
</feature>
<comment type="similarity">
    <text evidence="1">Belongs to the membrane fusion protein (MFP) (TC 8.A.1) family.</text>
</comment>
<dbReference type="Pfam" id="PF25876">
    <property type="entry name" value="HH_MFP_RND"/>
    <property type="match status" value="1"/>
</dbReference>
<dbReference type="Gene3D" id="1.10.287.470">
    <property type="entry name" value="Helix hairpin bin"/>
    <property type="match status" value="1"/>
</dbReference>
<evidence type="ECO:0000256" key="3">
    <source>
        <dbReference type="SAM" id="SignalP"/>
    </source>
</evidence>
<evidence type="ECO:0000259" key="4">
    <source>
        <dbReference type="Pfam" id="PF25876"/>
    </source>
</evidence>
<evidence type="ECO:0000256" key="2">
    <source>
        <dbReference type="SAM" id="Coils"/>
    </source>
</evidence>
<dbReference type="InterPro" id="IPR006143">
    <property type="entry name" value="RND_pump_MFP"/>
</dbReference>
<gene>
    <name evidence="6" type="ORF">PR017_27770</name>
</gene>
<dbReference type="Gene3D" id="2.40.30.170">
    <property type="match status" value="1"/>
</dbReference>
<feature type="coiled-coil region" evidence="2">
    <location>
        <begin position="135"/>
        <end position="162"/>
    </location>
</feature>
<dbReference type="PROSITE" id="PS51257">
    <property type="entry name" value="PROKAR_LIPOPROTEIN"/>
    <property type="match status" value="1"/>
</dbReference>
<dbReference type="Gene3D" id="2.40.420.20">
    <property type="match status" value="1"/>
</dbReference>
<dbReference type="SUPFAM" id="SSF111369">
    <property type="entry name" value="HlyD-like secretion proteins"/>
    <property type="match status" value="1"/>
</dbReference>
<dbReference type="AlphaFoldDB" id="A0AAF1KTG0"/>
<dbReference type="RefSeq" id="WP_111218377.1">
    <property type="nucleotide sequence ID" value="NZ_CP117260.1"/>
</dbReference>
<evidence type="ECO:0000313" key="6">
    <source>
        <dbReference type="EMBL" id="WFR99192.1"/>
    </source>
</evidence>
<dbReference type="GO" id="GO:1990281">
    <property type="term" value="C:efflux pump complex"/>
    <property type="evidence" value="ECO:0007669"/>
    <property type="project" value="TreeGrafter"/>
</dbReference>
<feature type="domain" description="CusB-like beta-barrel" evidence="5">
    <location>
        <begin position="206"/>
        <end position="263"/>
    </location>
</feature>
<sequence length="358" mass="38070">MLSRILACCAALCAAGLTACSDDAAPQARAHAIRVVSVKSELIGETFRQTGEVQPRYQIPMSFRLDGQIVFRIENGSSVKAGDILARVDKIPSSINVSSASAQVDVAKSDVGLAELTAARNWELFSKNAISRAQVQQGDANLQAAKSKLEAANATLDSARQSLSYTDLKADRDGIVSGVSANEGQVVTSGQTVLTLSSNAELDAVFDIPEQLWNENLTDPEVQISLLSDPSKTATGKVREVTPSADATTRTYRVRVTLKNPVQGFPMGAAVSGKVILSPKRLFEVPSAAMARLGQDQAVFVYMPQSKTIQARTVKIERYAGKSMLVSDGLGDGDLVATAGVTKLRDGEAVTIEKDDRL</sequence>
<dbReference type="Gene3D" id="2.40.50.100">
    <property type="match status" value="1"/>
</dbReference>
<dbReference type="InterPro" id="IPR058792">
    <property type="entry name" value="Beta-barrel_RND_2"/>
</dbReference>
<name>A0AAF1KTG0_9HYPH</name>
<dbReference type="PANTHER" id="PTHR30469">
    <property type="entry name" value="MULTIDRUG RESISTANCE PROTEIN MDTA"/>
    <property type="match status" value="1"/>
</dbReference>
<dbReference type="PANTHER" id="PTHR30469:SF38">
    <property type="entry name" value="HLYD FAMILY SECRETION PROTEIN"/>
    <property type="match status" value="1"/>
</dbReference>
<dbReference type="EMBL" id="CP117260">
    <property type="protein sequence ID" value="WFR99192.1"/>
    <property type="molecule type" value="Genomic_DNA"/>
</dbReference>
<dbReference type="GO" id="GO:0015562">
    <property type="term" value="F:efflux transmembrane transporter activity"/>
    <property type="evidence" value="ECO:0007669"/>
    <property type="project" value="TreeGrafter"/>
</dbReference>
<dbReference type="InterPro" id="IPR058624">
    <property type="entry name" value="MdtA-like_HH"/>
</dbReference>
<reference evidence="7" key="2">
    <citation type="journal article" date="2023" name="MicrobiologyOpen">
        <title>Genomics of the tumorigenes clade of the family Rhizobiaceae and description of Rhizobium rhododendri sp. nov.</title>
        <authorList>
            <person name="Kuzmanovic N."/>
            <person name="diCenzo G.C."/>
            <person name="Bunk B."/>
            <person name="Sproeer C."/>
            <person name="Fruehling A."/>
            <person name="Neumann-Schaal M."/>
            <person name="Overmann J."/>
            <person name="Smalla K."/>
        </authorList>
    </citation>
    <scope>NUCLEOTIDE SEQUENCE [LARGE SCALE GENOMIC DNA]</scope>
    <source>
        <strain evidence="7">1078</strain>
        <plasmid evidence="7">unnamed3</plasmid>
    </source>
</reference>
<dbReference type="KEGG" id="rtu:PR017_27770"/>
<organism evidence="6 7">
    <name type="scientific">Rhizobium tumorigenes</name>
    <dbReference type="NCBI Taxonomy" id="2041385"/>
    <lineage>
        <taxon>Bacteria</taxon>
        <taxon>Pseudomonadati</taxon>
        <taxon>Pseudomonadota</taxon>
        <taxon>Alphaproteobacteria</taxon>
        <taxon>Hyphomicrobiales</taxon>
        <taxon>Rhizobiaceae</taxon>
        <taxon>Rhizobium/Agrobacterium group</taxon>
        <taxon>Rhizobium</taxon>
    </lineage>
</organism>
<keyword evidence="7" id="KW-1185">Reference proteome</keyword>
<evidence type="ECO:0000256" key="1">
    <source>
        <dbReference type="ARBA" id="ARBA00009477"/>
    </source>
</evidence>
<feature type="chain" id="PRO_5042166025" evidence="3">
    <location>
        <begin position="25"/>
        <end position="358"/>
    </location>
</feature>
<feature type="domain" description="Multidrug resistance protein MdtA-like alpha-helical hairpin" evidence="4">
    <location>
        <begin position="98"/>
        <end position="166"/>
    </location>
</feature>
<dbReference type="Proteomes" id="UP000249499">
    <property type="component" value="Plasmid unnamed3"/>
</dbReference>
<dbReference type="Pfam" id="PF25954">
    <property type="entry name" value="Beta-barrel_RND_2"/>
    <property type="match status" value="1"/>
</dbReference>
<keyword evidence="3" id="KW-0732">Signal</keyword>
<reference evidence="6 7" key="1">
    <citation type="journal article" date="2018" name="Sci. Rep.">
        <title>Rhizobium tumorigenes sp. nov., a novel plant tumorigenic bacterium isolated from cane gall tumors on thornless blackberry.</title>
        <authorList>
            <person name="Kuzmanovi N."/>
            <person name="Smalla K."/>
            <person name="Gronow S."/>
            <person name="PuBawska J."/>
        </authorList>
    </citation>
    <scope>NUCLEOTIDE SEQUENCE [LARGE SCALE GENOMIC DNA]</scope>
    <source>
        <strain evidence="6 7">1078</strain>
    </source>
</reference>
<keyword evidence="6" id="KW-0614">Plasmid</keyword>
<protein>
    <submittedName>
        <fullName evidence="6">Efflux RND transporter periplasmic adaptor subunit</fullName>
    </submittedName>
</protein>
<dbReference type="NCBIfam" id="TIGR01730">
    <property type="entry name" value="RND_mfp"/>
    <property type="match status" value="1"/>
</dbReference>
<evidence type="ECO:0000313" key="7">
    <source>
        <dbReference type="Proteomes" id="UP000249499"/>
    </source>
</evidence>
<geneLocation type="plasmid" evidence="6 7">
    <name>unnamed3</name>
</geneLocation>
<keyword evidence="2" id="KW-0175">Coiled coil</keyword>
<proteinExistence type="inferred from homology"/>